<dbReference type="InterPro" id="IPR016040">
    <property type="entry name" value="NAD(P)-bd_dom"/>
</dbReference>
<organism evidence="2 3">
    <name type="scientific">Nakamurella antarctica</name>
    <dbReference type="NCBI Taxonomy" id="1902245"/>
    <lineage>
        <taxon>Bacteria</taxon>
        <taxon>Bacillati</taxon>
        <taxon>Actinomycetota</taxon>
        <taxon>Actinomycetes</taxon>
        <taxon>Nakamurellales</taxon>
        <taxon>Nakamurellaceae</taxon>
        <taxon>Nakamurella</taxon>
    </lineage>
</organism>
<dbReference type="PANTHER" id="PTHR12126:SF11">
    <property type="entry name" value="NADH DEHYDROGENASE [UBIQUINONE] 1 ALPHA SUBCOMPLEX SUBUNIT 9, MITOCHONDRIAL"/>
    <property type="match status" value="1"/>
</dbReference>
<dbReference type="PANTHER" id="PTHR12126">
    <property type="entry name" value="NADH-UBIQUINONE OXIDOREDUCTASE 39 KDA SUBUNIT-RELATED"/>
    <property type="match status" value="1"/>
</dbReference>
<reference evidence="2 3" key="2">
    <citation type="submission" date="2018-12" db="EMBL/GenBank/DDBJ databases">
        <title>Nakamurella antarcticus sp. nov., isolated from Antarctica South Shetland Islands soil.</title>
        <authorList>
            <person name="Peng F."/>
        </authorList>
    </citation>
    <scope>NUCLEOTIDE SEQUENCE [LARGE SCALE GENOMIC DNA]</scope>
    <source>
        <strain evidence="2 3">S14-144</strain>
    </source>
</reference>
<dbReference type="InterPro" id="IPR036291">
    <property type="entry name" value="NAD(P)-bd_dom_sf"/>
</dbReference>
<proteinExistence type="predicted"/>
<dbReference type="Proteomes" id="UP000268084">
    <property type="component" value="Chromosome"/>
</dbReference>
<keyword evidence="3" id="KW-1185">Reference proteome</keyword>
<name>A0A3G8ZW03_9ACTN</name>
<gene>
    <name evidence="2" type="ORF">EH165_08655</name>
</gene>
<accession>A0A3G8ZW03</accession>
<dbReference type="OrthoDB" id="9774199at2"/>
<dbReference type="AlphaFoldDB" id="A0A3G8ZW03"/>
<dbReference type="Gene3D" id="3.40.50.720">
    <property type="entry name" value="NAD(P)-binding Rossmann-like Domain"/>
    <property type="match status" value="1"/>
</dbReference>
<sequence>MNSSTSQQVLVTGASGFIGSHLVTALVKAGHHVRAMTRKPEAYTGDGEAVAGDVSDPESLRAPLEGVQAAYYLVHSLESDDFQAKDAAAAKAFSAAAAAAGVEQIIYLGGLGDDDGTLSAHLESRREVEHLLGADGVPVTVLRAAVVIGHGGISWEMTRQLVDHLPAMVAPKWVSTKTQPIALPDVIRYLVGVLGVTKAKNMVYEIGGPEAMEYADMLRRAAKVQNGRRLPILTIPLLTPGLSSKWLVFVTDVDLMTARNLIDSMTSEVIVKDLAIRDVVPGEPMGYEDSVRLALADRAAAKKAEESGTATTTSKTR</sequence>
<dbReference type="GO" id="GO:0044877">
    <property type="term" value="F:protein-containing complex binding"/>
    <property type="evidence" value="ECO:0007669"/>
    <property type="project" value="TreeGrafter"/>
</dbReference>
<evidence type="ECO:0000313" key="3">
    <source>
        <dbReference type="Proteomes" id="UP000268084"/>
    </source>
</evidence>
<protein>
    <submittedName>
        <fullName evidence="2">NAD-dependent epimerase/dehydratase family protein</fullName>
    </submittedName>
</protein>
<dbReference type="RefSeq" id="WP_124799105.1">
    <property type="nucleotide sequence ID" value="NZ_CP034170.1"/>
</dbReference>
<evidence type="ECO:0000259" key="1">
    <source>
        <dbReference type="Pfam" id="PF13460"/>
    </source>
</evidence>
<evidence type="ECO:0000313" key="2">
    <source>
        <dbReference type="EMBL" id="AZI58196.1"/>
    </source>
</evidence>
<dbReference type="InterPro" id="IPR051207">
    <property type="entry name" value="ComplexI_NDUFA9_subunit"/>
</dbReference>
<reference evidence="2 3" key="1">
    <citation type="submission" date="2018-11" db="EMBL/GenBank/DDBJ databases">
        <authorList>
            <person name="Da X."/>
        </authorList>
    </citation>
    <scope>NUCLEOTIDE SEQUENCE [LARGE SCALE GENOMIC DNA]</scope>
    <source>
        <strain evidence="2 3">S14-144</strain>
    </source>
</reference>
<feature type="domain" description="NAD(P)-binding" evidence="1">
    <location>
        <begin position="13"/>
        <end position="146"/>
    </location>
</feature>
<dbReference type="KEGG" id="nak:EH165_08655"/>
<dbReference type="Pfam" id="PF13460">
    <property type="entry name" value="NAD_binding_10"/>
    <property type="match status" value="1"/>
</dbReference>
<dbReference type="SUPFAM" id="SSF51735">
    <property type="entry name" value="NAD(P)-binding Rossmann-fold domains"/>
    <property type="match status" value="1"/>
</dbReference>
<dbReference type="EMBL" id="CP034170">
    <property type="protein sequence ID" value="AZI58196.1"/>
    <property type="molecule type" value="Genomic_DNA"/>
</dbReference>